<protein>
    <submittedName>
        <fullName evidence="1">Uncharacterized protein</fullName>
    </submittedName>
</protein>
<evidence type="ECO:0000313" key="1">
    <source>
        <dbReference type="EMBL" id="KAJ8682018.1"/>
    </source>
</evidence>
<evidence type="ECO:0000313" key="2">
    <source>
        <dbReference type="Proteomes" id="UP001239111"/>
    </source>
</evidence>
<gene>
    <name evidence="1" type="ORF">QAD02_017810</name>
</gene>
<dbReference type="EMBL" id="CM056741">
    <property type="protein sequence ID" value="KAJ8682018.1"/>
    <property type="molecule type" value="Genomic_DNA"/>
</dbReference>
<accession>A0ACC2PG47</accession>
<proteinExistence type="predicted"/>
<organism evidence="1 2">
    <name type="scientific">Eretmocerus hayati</name>
    <dbReference type="NCBI Taxonomy" id="131215"/>
    <lineage>
        <taxon>Eukaryota</taxon>
        <taxon>Metazoa</taxon>
        <taxon>Ecdysozoa</taxon>
        <taxon>Arthropoda</taxon>
        <taxon>Hexapoda</taxon>
        <taxon>Insecta</taxon>
        <taxon>Pterygota</taxon>
        <taxon>Neoptera</taxon>
        <taxon>Endopterygota</taxon>
        <taxon>Hymenoptera</taxon>
        <taxon>Apocrita</taxon>
        <taxon>Proctotrupomorpha</taxon>
        <taxon>Chalcidoidea</taxon>
        <taxon>Aphelinidae</taxon>
        <taxon>Aphelininae</taxon>
        <taxon>Eretmocerus</taxon>
    </lineage>
</organism>
<comment type="caution">
    <text evidence="1">The sequence shown here is derived from an EMBL/GenBank/DDBJ whole genome shotgun (WGS) entry which is preliminary data.</text>
</comment>
<keyword evidence="2" id="KW-1185">Reference proteome</keyword>
<reference evidence="1" key="1">
    <citation type="submission" date="2023-04" db="EMBL/GenBank/DDBJ databases">
        <title>A chromosome-level genome assembly of the parasitoid wasp Eretmocerus hayati.</title>
        <authorList>
            <person name="Zhong Y."/>
            <person name="Liu S."/>
            <person name="Liu Y."/>
        </authorList>
    </citation>
    <scope>NUCLEOTIDE SEQUENCE</scope>
    <source>
        <strain evidence="1">ZJU_SS_LIU_2023</strain>
    </source>
</reference>
<sequence>MRASVVVFLLTIGIISGQYDSSDEEDEECDIPPRVFCRRWQEEHSSNCEESQPGPSYEYSEPQNYVPQGSGTNRNPQHSCGASVTDQTSKPAYEQTEWCNYVRTQIQGVMPTFVRSFQSMMSGSGQTCNIDPTFVDNLMNIAFDENSQLRDCTIESQLQQAFPLLLEQFGISSPNAAGDTPNSSSQLSNPMSVSESQTQHMSPMDQEQLGVTQPSAGSDAPNHDPLKSYVLAAFFGQPDRSRDCDIDRAMRVTFAIAYGDLEIINTGPNPVSEYDPAVARVILEALITQITSIVQGGSGITMGLVSALINLDLRQSQDCDWADRYKIVYNHADSSVSLIDQSMGDYTSGLRENLLSNPLNVVRDLLSNKVLCNEGPDIPFPEEAAPYVAKFKSGGKKSSTRGQSYIRVKDATEPVYTYKHHASPDALIKRFLEKVLQSFVQDSERGLPEARRKTTLRFLRLLRWVLICSAHQARDILGSNFVYSPSQIAEDSTELQDLISGLASFPPGDFFFGPSQESRGPYDPNFFDLEDYAFDHEIRYFIGREHYEVLCEFHQRLLQFISRNEEYDGINIFELFTLVVRYHTAIMRSDRPVIPITLHSDYVDITFGEYPSERKRFDTMIDQSGASNAKKAAARKKLASIPDTKKFKIPIRQKEELDGIKDEGVTTQMPRRFKRAVGVHVKKGETCTGESAFADRQLNRLFQWLKEKQFLQVNLSSSNDQYPNPWGCALKKLKAAYYVKYHNILSYKPKKSNIVLPYFPTLANFIKSLIPRHVWMQCLKNAGTQLAPPQSRKKPWCSAFKRIISNPVLHPDEDFNLCLARDHKNIPISFHNDITTFLREVATNHLHNVVEFQNNVNCSSIFEATIPKAQLVRSPE</sequence>
<name>A0ACC2PG47_9HYME</name>
<dbReference type="Proteomes" id="UP001239111">
    <property type="component" value="Chromosome 1"/>
</dbReference>